<evidence type="ECO:0000313" key="5">
    <source>
        <dbReference type="Proteomes" id="UP000189735"/>
    </source>
</evidence>
<organism evidence="4 5">
    <name type="scientific">Agreia bicolorata</name>
    <dbReference type="NCBI Taxonomy" id="110935"/>
    <lineage>
        <taxon>Bacteria</taxon>
        <taxon>Bacillati</taxon>
        <taxon>Actinomycetota</taxon>
        <taxon>Actinomycetes</taxon>
        <taxon>Micrococcales</taxon>
        <taxon>Microbacteriaceae</taxon>
        <taxon>Agreia</taxon>
    </lineage>
</organism>
<keyword evidence="1" id="KW-0472">Membrane</keyword>
<dbReference type="Proteomes" id="UP000189735">
    <property type="component" value="Unassembled WGS sequence"/>
</dbReference>
<dbReference type="Gene3D" id="3.30.70.270">
    <property type="match status" value="1"/>
</dbReference>
<dbReference type="InterPro" id="IPR052155">
    <property type="entry name" value="Biofilm_reg_signaling"/>
</dbReference>
<dbReference type="InterPro" id="IPR043128">
    <property type="entry name" value="Rev_trsase/Diguanyl_cyclase"/>
</dbReference>
<evidence type="ECO:0000313" key="4">
    <source>
        <dbReference type="EMBL" id="SKA93396.1"/>
    </source>
</evidence>
<dbReference type="PANTHER" id="PTHR44757:SF2">
    <property type="entry name" value="BIOFILM ARCHITECTURE MAINTENANCE PROTEIN MBAA"/>
    <property type="match status" value="1"/>
</dbReference>
<dbReference type="EMBL" id="FUYG01000004">
    <property type="protein sequence ID" value="SKA93396.1"/>
    <property type="molecule type" value="Genomic_DNA"/>
</dbReference>
<feature type="transmembrane region" description="Helical" evidence="1">
    <location>
        <begin position="215"/>
        <end position="234"/>
    </location>
</feature>
<dbReference type="RefSeq" id="WP_052521494.1">
    <property type="nucleotide sequence ID" value="NZ_FUYG01000004.1"/>
</dbReference>
<dbReference type="PROSITE" id="PS50887">
    <property type="entry name" value="GGDEF"/>
    <property type="match status" value="1"/>
</dbReference>
<dbReference type="SUPFAM" id="SSF55073">
    <property type="entry name" value="Nucleotide cyclase"/>
    <property type="match status" value="1"/>
</dbReference>
<dbReference type="AlphaFoldDB" id="A0A1T4XV13"/>
<feature type="transmembrane region" description="Helical" evidence="1">
    <location>
        <begin position="110"/>
        <end position="128"/>
    </location>
</feature>
<dbReference type="SMART" id="SM00267">
    <property type="entry name" value="GGDEF"/>
    <property type="match status" value="1"/>
</dbReference>
<evidence type="ECO:0000259" key="3">
    <source>
        <dbReference type="PROSITE" id="PS50887"/>
    </source>
</evidence>
<feature type="domain" description="GGDEF" evidence="3">
    <location>
        <begin position="376"/>
        <end position="512"/>
    </location>
</feature>
<dbReference type="CDD" id="cd01948">
    <property type="entry name" value="EAL"/>
    <property type="match status" value="1"/>
</dbReference>
<feature type="transmembrane region" description="Helical" evidence="1">
    <location>
        <begin position="172"/>
        <end position="195"/>
    </location>
</feature>
<dbReference type="PANTHER" id="PTHR44757">
    <property type="entry name" value="DIGUANYLATE CYCLASE DGCP"/>
    <property type="match status" value="1"/>
</dbReference>
<gene>
    <name evidence="4" type="ORF">SAMN06295879_1688</name>
</gene>
<name>A0A1T4XV13_9MICO</name>
<keyword evidence="1" id="KW-1133">Transmembrane helix</keyword>
<dbReference type="SUPFAM" id="SSF141868">
    <property type="entry name" value="EAL domain-like"/>
    <property type="match status" value="1"/>
</dbReference>
<feature type="domain" description="EAL" evidence="2">
    <location>
        <begin position="518"/>
        <end position="769"/>
    </location>
</feature>
<feature type="transmembrane region" description="Helical" evidence="1">
    <location>
        <begin position="12"/>
        <end position="34"/>
    </location>
</feature>
<dbReference type="Pfam" id="PF00563">
    <property type="entry name" value="EAL"/>
    <property type="match status" value="1"/>
</dbReference>
<dbReference type="InterPro" id="IPR001633">
    <property type="entry name" value="EAL_dom"/>
</dbReference>
<sequence length="775" mass="84659">MVNRFKLSMFDRIYVVPFIVLAVAAVVYAISGMIAGLPTSWTLELITILGCVMCAYLRFPSGRVSGLPMLGVTVTLLSITPPQSEYLLSVAIWSVGLLISQIFVLRSVAVALYAVGISTVGGFAFVIVHNDLARADVWPLVAYILASGAYFASALLIEFIRARGRWSIDRTFGLSALSPMRVAGVVLLVAVVATIMNALDTAVIPWLERDSGDRLSPLVVLLAATLFLVIGQWTRFRRVHQRLSGVVSAAVDLPWATEGGLRKALELRAKMVLQAGETEVRTRPPEHGEIGSRVRLESGVDEYIVASRRLGALPLGGVEQQALTALAHMASETVRIQNDVDKLERRANSDPLTGLPNYGAFQSALIEANENRSYHSGIAVLFIDLDNFKKLNDSRGHHTGDELLKVVAARLRQSVGVRDFVSRIGGDEFVVILTELQTVAQSKELADTIIGEIGMPLTLDGQEFRPVVSAGLAFSGHREIDAQLLVVDADRSMLQVKRSRRQGGPAEGSSVSIASHRSTRTNDIVARAITEDRLTLAFQPIVSIDQGRIWAFEALVRYIDPELGPISPSSLVARAKSLGLMDELTRQIIVKAMDAAEKFYAVEPSIACMTVNLELGQISEDHLGPFIREVAGSHPNVSMCIELNERSLRSVTDDLRREAEIMQDAGVIIALDDYGSDDSSVGALVRFPMDILKIDKSLIDDLGDVRQREVIKALQGFGDNLDYTMIVEGIESPDMVDVMVELGVRSAQGYYFGRPQSFRQTMDRIRNFGTTAVIS</sequence>
<reference evidence="5" key="1">
    <citation type="submission" date="2017-02" db="EMBL/GenBank/DDBJ databases">
        <authorList>
            <person name="Varghese N."/>
            <person name="Submissions S."/>
        </authorList>
    </citation>
    <scope>NUCLEOTIDE SEQUENCE [LARGE SCALE GENOMIC DNA]</scope>
    <source>
        <strain evidence="5">VKM Ac-2052</strain>
    </source>
</reference>
<feature type="transmembrane region" description="Helical" evidence="1">
    <location>
        <begin position="140"/>
        <end position="160"/>
    </location>
</feature>
<proteinExistence type="predicted"/>
<dbReference type="CDD" id="cd01949">
    <property type="entry name" value="GGDEF"/>
    <property type="match status" value="1"/>
</dbReference>
<accession>A0A1T4XV13</accession>
<dbReference type="Pfam" id="PF00990">
    <property type="entry name" value="GGDEF"/>
    <property type="match status" value="1"/>
</dbReference>
<evidence type="ECO:0000259" key="2">
    <source>
        <dbReference type="PROSITE" id="PS50883"/>
    </source>
</evidence>
<dbReference type="Gene3D" id="3.20.20.450">
    <property type="entry name" value="EAL domain"/>
    <property type="match status" value="1"/>
</dbReference>
<dbReference type="PROSITE" id="PS50883">
    <property type="entry name" value="EAL"/>
    <property type="match status" value="1"/>
</dbReference>
<dbReference type="InterPro" id="IPR000160">
    <property type="entry name" value="GGDEF_dom"/>
</dbReference>
<dbReference type="InterPro" id="IPR029787">
    <property type="entry name" value="Nucleotide_cyclase"/>
</dbReference>
<feature type="transmembrane region" description="Helical" evidence="1">
    <location>
        <begin position="40"/>
        <end position="57"/>
    </location>
</feature>
<feature type="transmembrane region" description="Helical" evidence="1">
    <location>
        <begin position="86"/>
        <end position="105"/>
    </location>
</feature>
<dbReference type="NCBIfam" id="TIGR00254">
    <property type="entry name" value="GGDEF"/>
    <property type="match status" value="1"/>
</dbReference>
<dbReference type="SMART" id="SM00052">
    <property type="entry name" value="EAL"/>
    <property type="match status" value="1"/>
</dbReference>
<protein>
    <submittedName>
        <fullName evidence="4">Diguanylate cyclase (GGDEF) domain-containing protein</fullName>
    </submittedName>
</protein>
<evidence type="ECO:0000256" key="1">
    <source>
        <dbReference type="SAM" id="Phobius"/>
    </source>
</evidence>
<keyword evidence="1" id="KW-0812">Transmembrane</keyword>
<dbReference type="InterPro" id="IPR035919">
    <property type="entry name" value="EAL_sf"/>
</dbReference>